<comment type="caution">
    <text evidence="1">The sequence shown here is derived from an EMBL/GenBank/DDBJ whole genome shotgun (WGS) entry which is preliminary data.</text>
</comment>
<accession>A0A2N5TPF4</accession>
<gene>
    <name evidence="1" type="ORF">PCANC_25844</name>
</gene>
<reference evidence="1 2" key="1">
    <citation type="submission" date="2017-11" db="EMBL/GenBank/DDBJ databases">
        <title>De novo assembly and phasing of dikaryotic genomes from two isolates of Puccinia coronata f. sp. avenae, the causal agent of oat crown rust.</title>
        <authorList>
            <person name="Miller M.E."/>
            <person name="Zhang Y."/>
            <person name="Omidvar V."/>
            <person name="Sperschneider J."/>
            <person name="Schwessinger B."/>
            <person name="Raley C."/>
            <person name="Palmer J.M."/>
            <person name="Garnica D."/>
            <person name="Upadhyaya N."/>
            <person name="Rathjen J."/>
            <person name="Taylor J.M."/>
            <person name="Park R.F."/>
            <person name="Dodds P.N."/>
            <person name="Hirsch C.D."/>
            <person name="Kianian S.F."/>
            <person name="Figueroa M."/>
        </authorList>
    </citation>
    <scope>NUCLEOTIDE SEQUENCE [LARGE SCALE GENOMIC DNA]</scope>
    <source>
        <strain evidence="1">12NC29</strain>
    </source>
</reference>
<dbReference type="STRING" id="200324.A0A2N5TPF4"/>
<dbReference type="Proteomes" id="UP000235388">
    <property type="component" value="Unassembled WGS sequence"/>
</dbReference>
<dbReference type="AlphaFoldDB" id="A0A2N5TPF4"/>
<dbReference type="OrthoDB" id="2382881at2759"/>
<protein>
    <submittedName>
        <fullName evidence="1">Uncharacterized protein</fullName>
    </submittedName>
</protein>
<name>A0A2N5TPF4_9BASI</name>
<sequence>MLNSKAQLWKVSGIGRSSCCAKPVGHIKRPDSRNISWARRGIYPTNDCLVVGLCNSVGTMDPRGECSNLYTVSDDHWVTDINQSPHDLVLSMCFSAKPEWSPHASYSVITAAERFDNVLLWSRANDVASLHQFKAHPGVPPAVLGYPSAVPFTSFLSANCCAGLLFFRRPAIQTYPKKLCRCLSTRLIQLVEAKLLTIGALDHSWKVNPLTPLDPDLDSAKDHSN</sequence>
<dbReference type="EMBL" id="PGCJ01000489">
    <property type="protein sequence ID" value="PLW27393.1"/>
    <property type="molecule type" value="Genomic_DNA"/>
</dbReference>
<keyword evidence="2" id="KW-1185">Reference proteome</keyword>
<evidence type="ECO:0000313" key="2">
    <source>
        <dbReference type="Proteomes" id="UP000235388"/>
    </source>
</evidence>
<organism evidence="1 2">
    <name type="scientific">Puccinia coronata f. sp. avenae</name>
    <dbReference type="NCBI Taxonomy" id="200324"/>
    <lineage>
        <taxon>Eukaryota</taxon>
        <taxon>Fungi</taxon>
        <taxon>Dikarya</taxon>
        <taxon>Basidiomycota</taxon>
        <taxon>Pucciniomycotina</taxon>
        <taxon>Pucciniomycetes</taxon>
        <taxon>Pucciniales</taxon>
        <taxon>Pucciniaceae</taxon>
        <taxon>Puccinia</taxon>
    </lineage>
</organism>
<evidence type="ECO:0000313" key="1">
    <source>
        <dbReference type="EMBL" id="PLW27393.1"/>
    </source>
</evidence>
<proteinExistence type="predicted"/>